<dbReference type="AlphaFoldDB" id="A0A1I3U5B3"/>
<organism evidence="7 8">
    <name type="scientific">Methylophaga sulfidovorans</name>
    <dbReference type="NCBI Taxonomy" id="45496"/>
    <lineage>
        <taxon>Bacteria</taxon>
        <taxon>Pseudomonadati</taxon>
        <taxon>Pseudomonadota</taxon>
        <taxon>Gammaproteobacteria</taxon>
        <taxon>Thiotrichales</taxon>
        <taxon>Piscirickettsiaceae</taxon>
        <taxon>Methylophaga</taxon>
    </lineage>
</organism>
<keyword evidence="8" id="KW-1185">Reference proteome</keyword>
<dbReference type="InterPro" id="IPR043461">
    <property type="entry name" value="LpxH-like"/>
</dbReference>
<dbReference type="Proteomes" id="UP000198924">
    <property type="component" value="Unassembled WGS sequence"/>
</dbReference>
<evidence type="ECO:0000256" key="4">
    <source>
        <dbReference type="ARBA" id="ARBA00023136"/>
    </source>
</evidence>
<evidence type="ECO:0000256" key="2">
    <source>
        <dbReference type="ARBA" id="ARBA00022519"/>
    </source>
</evidence>
<dbReference type="OrthoDB" id="9802481at2"/>
<evidence type="ECO:0000256" key="5">
    <source>
        <dbReference type="ARBA" id="ARBA00023211"/>
    </source>
</evidence>
<sequence length="264" mass="30187">MQTQVSHKEKLKVRSVWISDIHLGFRGCSADFLLDFLHKVECDYLYLVGDIVDVWEMKKRMFWPQAHNNVIRTLLGKAKHNTKVIYVPGNHDELLRDFDGAVFGNIEIQNEIVHTTADGKKLLILHGDQFDSVVKISPLLAKLGGRLYDYLLRANRIVNYVRRKMGFSYWSLAAFLKHKVKNAVQYISNFEEAVAHEAAKQGVDGVVCGHIHRAEITHINNIDYFNCGDWVESCTALVEHPNGKMEILYWADIIEQPQAIVQAA</sequence>
<dbReference type="STRING" id="45496.SAMN04488079_101187"/>
<dbReference type="RefSeq" id="WP_091711311.1">
    <property type="nucleotide sequence ID" value="NZ_FOSH01000001.1"/>
</dbReference>
<dbReference type="Gene3D" id="3.60.21.10">
    <property type="match status" value="1"/>
</dbReference>
<dbReference type="InterPro" id="IPR004843">
    <property type="entry name" value="Calcineurin-like_PHP"/>
</dbReference>
<gene>
    <name evidence="7" type="ORF">SAMN04488079_101187</name>
</gene>
<dbReference type="GO" id="GO:0046872">
    <property type="term" value="F:metal ion binding"/>
    <property type="evidence" value="ECO:0007669"/>
    <property type="project" value="UniProtKB-KW"/>
</dbReference>
<evidence type="ECO:0000313" key="7">
    <source>
        <dbReference type="EMBL" id="SFJ78075.1"/>
    </source>
</evidence>
<proteinExistence type="predicted"/>
<dbReference type="SUPFAM" id="SSF56300">
    <property type="entry name" value="Metallo-dependent phosphatases"/>
    <property type="match status" value="1"/>
</dbReference>
<dbReference type="PANTHER" id="PTHR34990:SF2">
    <property type="entry name" value="BLL8164 PROTEIN"/>
    <property type="match status" value="1"/>
</dbReference>
<reference evidence="8" key="1">
    <citation type="submission" date="2016-10" db="EMBL/GenBank/DDBJ databases">
        <authorList>
            <person name="Varghese N."/>
            <person name="Submissions S."/>
        </authorList>
    </citation>
    <scope>NUCLEOTIDE SEQUENCE [LARGE SCALE GENOMIC DNA]</scope>
    <source>
        <strain evidence="8">DSM 11578</strain>
    </source>
</reference>
<dbReference type="PANTHER" id="PTHR34990">
    <property type="entry name" value="UDP-2,3-DIACYLGLUCOSAMINE HYDROLASE-RELATED"/>
    <property type="match status" value="1"/>
</dbReference>
<evidence type="ECO:0000256" key="1">
    <source>
        <dbReference type="ARBA" id="ARBA00022475"/>
    </source>
</evidence>
<dbReference type="GO" id="GO:0009245">
    <property type="term" value="P:lipid A biosynthetic process"/>
    <property type="evidence" value="ECO:0007669"/>
    <property type="project" value="TreeGrafter"/>
</dbReference>
<dbReference type="GO" id="GO:0016020">
    <property type="term" value="C:membrane"/>
    <property type="evidence" value="ECO:0007669"/>
    <property type="project" value="GOC"/>
</dbReference>
<keyword evidence="4" id="KW-0472">Membrane</keyword>
<keyword evidence="3" id="KW-0479">Metal-binding</keyword>
<feature type="domain" description="Calcineurin-like phosphoesterase" evidence="6">
    <location>
        <begin position="16"/>
        <end position="213"/>
    </location>
</feature>
<dbReference type="InterPro" id="IPR029052">
    <property type="entry name" value="Metallo-depent_PP-like"/>
</dbReference>
<dbReference type="EMBL" id="FOSH01000001">
    <property type="protein sequence ID" value="SFJ78075.1"/>
    <property type="molecule type" value="Genomic_DNA"/>
</dbReference>
<keyword evidence="5" id="KW-0464">Manganese</keyword>
<keyword evidence="2" id="KW-0997">Cell inner membrane</keyword>
<evidence type="ECO:0000259" key="6">
    <source>
        <dbReference type="Pfam" id="PF00149"/>
    </source>
</evidence>
<protein>
    <submittedName>
        <fullName evidence="7">UDP-2,3-diacylglucosamine pyrophosphatase LpxH</fullName>
    </submittedName>
</protein>
<dbReference type="Pfam" id="PF00149">
    <property type="entry name" value="Metallophos"/>
    <property type="match status" value="1"/>
</dbReference>
<dbReference type="CDD" id="cd07398">
    <property type="entry name" value="MPP_YbbF-LpxH"/>
    <property type="match status" value="1"/>
</dbReference>
<keyword evidence="1" id="KW-1003">Cell membrane</keyword>
<evidence type="ECO:0000313" key="8">
    <source>
        <dbReference type="Proteomes" id="UP000198924"/>
    </source>
</evidence>
<name>A0A1I3U5B3_9GAMM</name>
<dbReference type="GO" id="GO:0008758">
    <property type="term" value="F:UDP-2,3-diacylglucosamine hydrolase activity"/>
    <property type="evidence" value="ECO:0007669"/>
    <property type="project" value="TreeGrafter"/>
</dbReference>
<accession>A0A1I3U5B3</accession>
<evidence type="ECO:0000256" key="3">
    <source>
        <dbReference type="ARBA" id="ARBA00022723"/>
    </source>
</evidence>